<dbReference type="InterPro" id="IPR050469">
    <property type="entry name" value="Diguanylate_Cyclase"/>
</dbReference>
<keyword evidence="5" id="KW-1185">Reference proteome</keyword>
<dbReference type="Proteomes" id="UP000502706">
    <property type="component" value="Chromosome"/>
</dbReference>
<dbReference type="Pfam" id="PF00990">
    <property type="entry name" value="GGDEF"/>
    <property type="match status" value="1"/>
</dbReference>
<evidence type="ECO:0000313" key="5">
    <source>
        <dbReference type="Proteomes" id="UP000502706"/>
    </source>
</evidence>
<dbReference type="Gene3D" id="3.40.50.2300">
    <property type="match status" value="1"/>
</dbReference>
<evidence type="ECO:0000259" key="2">
    <source>
        <dbReference type="PROSITE" id="PS50110"/>
    </source>
</evidence>
<dbReference type="Pfam" id="PF00072">
    <property type="entry name" value="Response_reg"/>
    <property type="match status" value="1"/>
</dbReference>
<dbReference type="Gene3D" id="3.30.70.270">
    <property type="match status" value="1"/>
</dbReference>
<dbReference type="SMART" id="SM00448">
    <property type="entry name" value="REC"/>
    <property type="match status" value="1"/>
</dbReference>
<dbReference type="PANTHER" id="PTHR45138">
    <property type="entry name" value="REGULATORY COMPONENTS OF SENSORY TRANSDUCTION SYSTEM"/>
    <property type="match status" value="1"/>
</dbReference>
<evidence type="ECO:0000256" key="1">
    <source>
        <dbReference type="PROSITE-ProRule" id="PRU00169"/>
    </source>
</evidence>
<dbReference type="NCBIfam" id="TIGR00254">
    <property type="entry name" value="GGDEF"/>
    <property type="match status" value="1"/>
</dbReference>
<accession>A0A6G8PTA5</accession>
<dbReference type="GO" id="GO:0052621">
    <property type="term" value="F:diguanylate cyclase activity"/>
    <property type="evidence" value="ECO:0007669"/>
    <property type="project" value="TreeGrafter"/>
</dbReference>
<reference evidence="4 5" key="1">
    <citation type="submission" date="2019-10" db="EMBL/GenBank/DDBJ databases">
        <title>Rubrobacter sp nov SCSIO 52915 isolated from a deep-sea sediment in the South China Sea.</title>
        <authorList>
            <person name="Chen R.W."/>
        </authorList>
    </citation>
    <scope>NUCLEOTIDE SEQUENCE [LARGE SCALE GENOMIC DNA]</scope>
    <source>
        <strain evidence="4 5">SCSIO 52915</strain>
    </source>
</reference>
<feature type="modified residue" description="4-aspartylphosphate" evidence="1">
    <location>
        <position position="52"/>
    </location>
</feature>
<dbReference type="CDD" id="cd01949">
    <property type="entry name" value="GGDEF"/>
    <property type="match status" value="1"/>
</dbReference>
<feature type="domain" description="GGDEF" evidence="3">
    <location>
        <begin position="178"/>
        <end position="313"/>
    </location>
</feature>
<evidence type="ECO:0000313" key="4">
    <source>
        <dbReference type="EMBL" id="QIN77574.1"/>
    </source>
</evidence>
<dbReference type="EMBL" id="CP045121">
    <property type="protein sequence ID" value="QIN77574.1"/>
    <property type="molecule type" value="Genomic_DNA"/>
</dbReference>
<dbReference type="PANTHER" id="PTHR45138:SF9">
    <property type="entry name" value="DIGUANYLATE CYCLASE DGCM-RELATED"/>
    <property type="match status" value="1"/>
</dbReference>
<dbReference type="GO" id="GO:1902201">
    <property type="term" value="P:negative regulation of bacterial-type flagellum-dependent cell motility"/>
    <property type="evidence" value="ECO:0007669"/>
    <property type="project" value="TreeGrafter"/>
</dbReference>
<dbReference type="InterPro" id="IPR011006">
    <property type="entry name" value="CheY-like_superfamily"/>
</dbReference>
<dbReference type="KEGG" id="rmar:GBA65_02560"/>
<dbReference type="GO" id="GO:0043709">
    <property type="term" value="P:cell adhesion involved in single-species biofilm formation"/>
    <property type="evidence" value="ECO:0007669"/>
    <property type="project" value="TreeGrafter"/>
</dbReference>
<organism evidence="4 5">
    <name type="scientific">Rubrobacter marinus</name>
    <dbReference type="NCBI Taxonomy" id="2653852"/>
    <lineage>
        <taxon>Bacteria</taxon>
        <taxon>Bacillati</taxon>
        <taxon>Actinomycetota</taxon>
        <taxon>Rubrobacteria</taxon>
        <taxon>Rubrobacterales</taxon>
        <taxon>Rubrobacteraceae</taxon>
        <taxon>Rubrobacter</taxon>
    </lineage>
</organism>
<dbReference type="PROSITE" id="PS50887">
    <property type="entry name" value="GGDEF"/>
    <property type="match status" value="1"/>
</dbReference>
<evidence type="ECO:0000259" key="3">
    <source>
        <dbReference type="PROSITE" id="PS50887"/>
    </source>
</evidence>
<sequence length="331" mass="36513">MRVLIAEDDAVSRAILKRAVEKLGHECTAANDGLAAWEAYLANPEVDVIISDWMMPGLDGPALCEKVRGYDGKRDGYPFFIFLTALGDKAHLLEGMQAGADDYLSKPLDREELGARLLAATRVTSLHRQLNSQKRELERLNFELFKQARRDPLTKLGNRLRLREDLETLRARVERYGHSYSALLCDVDYFKLYNDTYGHLKGDDVLRRVAEVVLETFRTGDSSYRYGGEEFLAILPEQTLGSAAVAAERLRSAVEGLAIPHEGSPLGVVTVSCGLAELASGAQKTIDDLLKEADTALYEAKDKGKNNVAVYGAQEEAPAAARLREQGPEEG</sequence>
<dbReference type="FunFam" id="3.30.70.270:FF:000001">
    <property type="entry name" value="Diguanylate cyclase domain protein"/>
    <property type="match status" value="1"/>
</dbReference>
<dbReference type="InterPro" id="IPR001789">
    <property type="entry name" value="Sig_transdc_resp-reg_receiver"/>
</dbReference>
<protein>
    <submittedName>
        <fullName evidence="4">Diguanylate cyclase</fullName>
    </submittedName>
</protein>
<dbReference type="RefSeq" id="WP_166395254.1">
    <property type="nucleotide sequence ID" value="NZ_CP045121.1"/>
</dbReference>
<dbReference type="InterPro" id="IPR000160">
    <property type="entry name" value="GGDEF_dom"/>
</dbReference>
<keyword evidence="1" id="KW-0597">Phosphoprotein</keyword>
<dbReference type="GO" id="GO:0000160">
    <property type="term" value="P:phosphorelay signal transduction system"/>
    <property type="evidence" value="ECO:0007669"/>
    <property type="project" value="InterPro"/>
</dbReference>
<dbReference type="InterPro" id="IPR043128">
    <property type="entry name" value="Rev_trsase/Diguanyl_cyclase"/>
</dbReference>
<dbReference type="AlphaFoldDB" id="A0A6G8PTA5"/>
<name>A0A6G8PTA5_9ACTN</name>
<dbReference type="PROSITE" id="PS50110">
    <property type="entry name" value="RESPONSE_REGULATORY"/>
    <property type="match status" value="1"/>
</dbReference>
<dbReference type="GO" id="GO:0005886">
    <property type="term" value="C:plasma membrane"/>
    <property type="evidence" value="ECO:0007669"/>
    <property type="project" value="TreeGrafter"/>
</dbReference>
<dbReference type="InterPro" id="IPR029787">
    <property type="entry name" value="Nucleotide_cyclase"/>
</dbReference>
<proteinExistence type="predicted"/>
<dbReference type="SMART" id="SM00267">
    <property type="entry name" value="GGDEF"/>
    <property type="match status" value="1"/>
</dbReference>
<dbReference type="SUPFAM" id="SSF52172">
    <property type="entry name" value="CheY-like"/>
    <property type="match status" value="1"/>
</dbReference>
<dbReference type="CDD" id="cd17574">
    <property type="entry name" value="REC_OmpR"/>
    <property type="match status" value="1"/>
</dbReference>
<dbReference type="SUPFAM" id="SSF55073">
    <property type="entry name" value="Nucleotide cyclase"/>
    <property type="match status" value="1"/>
</dbReference>
<gene>
    <name evidence="4" type="ORF">GBA65_02560</name>
</gene>
<feature type="domain" description="Response regulatory" evidence="2">
    <location>
        <begin position="2"/>
        <end position="121"/>
    </location>
</feature>